<dbReference type="GO" id="GO:0005886">
    <property type="term" value="C:plasma membrane"/>
    <property type="evidence" value="ECO:0007669"/>
    <property type="project" value="TreeGrafter"/>
</dbReference>
<sequence length="119" mass="13370">RRLRRRPTITLLDVFQGHARNQPHRVLLRYREEVYTYQDVERRSNRLGRALLGLLSPQEQRGGSVAVFLPNEPAYIWTWLALAKLGIPMACLNSNVRGQALRHALAAAGATVIIASTGE</sequence>
<dbReference type="EMBL" id="VZUJ01157198">
    <property type="protein sequence ID" value="NXV84077.1"/>
    <property type="molecule type" value="Genomic_DNA"/>
</dbReference>
<keyword evidence="8" id="KW-1185">Reference proteome</keyword>
<organism evidence="7 8">
    <name type="scientific">Atlantisia rogersi</name>
    <name type="common">Inaccessible Island rail</name>
    <dbReference type="NCBI Taxonomy" id="2478892"/>
    <lineage>
        <taxon>Eukaryota</taxon>
        <taxon>Metazoa</taxon>
        <taxon>Chordata</taxon>
        <taxon>Craniata</taxon>
        <taxon>Vertebrata</taxon>
        <taxon>Euteleostomi</taxon>
        <taxon>Archelosauria</taxon>
        <taxon>Archosauria</taxon>
        <taxon>Dinosauria</taxon>
        <taxon>Saurischia</taxon>
        <taxon>Theropoda</taxon>
        <taxon>Coelurosauria</taxon>
        <taxon>Aves</taxon>
        <taxon>Neognathae</taxon>
        <taxon>Neoaves</taxon>
        <taxon>Gruiformes</taxon>
        <taxon>Rallidae</taxon>
        <taxon>Atlantisia</taxon>
    </lineage>
</organism>
<dbReference type="GO" id="GO:0005324">
    <property type="term" value="F:long-chain fatty acid transmembrane transporter activity"/>
    <property type="evidence" value="ECO:0007669"/>
    <property type="project" value="TreeGrafter"/>
</dbReference>
<keyword evidence="2" id="KW-0436">Ligase</keyword>
<dbReference type="Pfam" id="PF00501">
    <property type="entry name" value="AMP-binding"/>
    <property type="match status" value="1"/>
</dbReference>
<dbReference type="OrthoDB" id="288590at2759"/>
<proteinExistence type="inferred from homology"/>
<comment type="similarity">
    <text evidence="1">Belongs to the ATP-dependent AMP-binding enzyme family.</text>
</comment>
<evidence type="ECO:0000256" key="5">
    <source>
        <dbReference type="ARBA" id="ARBA00048666"/>
    </source>
</evidence>
<evidence type="ECO:0000256" key="4">
    <source>
        <dbReference type="ARBA" id="ARBA00041297"/>
    </source>
</evidence>
<feature type="domain" description="AMP-dependent synthetase/ligase" evidence="6">
    <location>
        <begin position="15"/>
        <end position="115"/>
    </location>
</feature>
<protein>
    <recommendedName>
        <fullName evidence="4">Long-chain-fatty-acid--CoA ligase</fullName>
    </recommendedName>
</protein>
<comment type="catalytic activity">
    <reaction evidence="3">
        <text>a very long-chain fatty acid + ATP + CoA = a very long-chain fatty acyl-CoA + AMP + diphosphate</text>
        <dbReference type="Rhea" id="RHEA:54536"/>
        <dbReference type="ChEBI" id="CHEBI:30616"/>
        <dbReference type="ChEBI" id="CHEBI:33019"/>
        <dbReference type="ChEBI" id="CHEBI:57287"/>
        <dbReference type="ChEBI" id="CHEBI:58950"/>
        <dbReference type="ChEBI" id="CHEBI:138261"/>
        <dbReference type="ChEBI" id="CHEBI:456215"/>
    </reaction>
    <physiologicalReaction direction="left-to-right" evidence="3">
        <dbReference type="Rhea" id="RHEA:54537"/>
    </physiologicalReaction>
</comment>
<dbReference type="InterPro" id="IPR000873">
    <property type="entry name" value="AMP-dep_synth/lig_dom"/>
</dbReference>
<evidence type="ECO:0000313" key="8">
    <source>
        <dbReference type="Proteomes" id="UP000518911"/>
    </source>
</evidence>
<comment type="caution">
    <text evidence="7">The sequence shown here is derived from an EMBL/GenBank/DDBJ whole genome shotgun (WGS) entry which is preliminary data.</text>
</comment>
<evidence type="ECO:0000313" key="7">
    <source>
        <dbReference type="EMBL" id="NXV84077.1"/>
    </source>
</evidence>
<dbReference type="PANTHER" id="PTHR43107:SF4">
    <property type="entry name" value="LONG-CHAIN FATTY ACID TRANSPORT PROTEIN 2"/>
    <property type="match status" value="1"/>
</dbReference>
<evidence type="ECO:0000256" key="1">
    <source>
        <dbReference type="ARBA" id="ARBA00006432"/>
    </source>
</evidence>
<dbReference type="PANTHER" id="PTHR43107">
    <property type="entry name" value="LONG-CHAIN FATTY ACID TRANSPORT PROTEIN"/>
    <property type="match status" value="1"/>
</dbReference>
<dbReference type="Gene3D" id="3.40.50.12780">
    <property type="entry name" value="N-terminal domain of ligase-like"/>
    <property type="match status" value="1"/>
</dbReference>
<evidence type="ECO:0000256" key="3">
    <source>
        <dbReference type="ARBA" id="ARBA00036527"/>
    </source>
</evidence>
<evidence type="ECO:0000259" key="6">
    <source>
        <dbReference type="Pfam" id="PF00501"/>
    </source>
</evidence>
<reference evidence="7 8" key="1">
    <citation type="submission" date="2019-09" db="EMBL/GenBank/DDBJ databases">
        <title>Bird 10,000 Genomes (B10K) Project - Family phase.</title>
        <authorList>
            <person name="Zhang G."/>
        </authorList>
    </citation>
    <scope>NUCLEOTIDE SEQUENCE [LARGE SCALE GENOMIC DNA]</scope>
    <source>
        <strain evidence="7">OUT-0055</strain>
        <tissue evidence="7">Blood</tissue>
    </source>
</reference>
<dbReference type="GO" id="GO:0005789">
    <property type="term" value="C:endoplasmic reticulum membrane"/>
    <property type="evidence" value="ECO:0007669"/>
    <property type="project" value="TreeGrafter"/>
</dbReference>
<dbReference type="SUPFAM" id="SSF56801">
    <property type="entry name" value="Acetyl-CoA synthetase-like"/>
    <property type="match status" value="1"/>
</dbReference>
<dbReference type="GO" id="GO:0008206">
    <property type="term" value="P:bile acid metabolic process"/>
    <property type="evidence" value="ECO:0007669"/>
    <property type="project" value="TreeGrafter"/>
</dbReference>
<dbReference type="GO" id="GO:0004467">
    <property type="term" value="F:long-chain fatty acid-CoA ligase activity"/>
    <property type="evidence" value="ECO:0007669"/>
    <property type="project" value="TreeGrafter"/>
</dbReference>
<gene>
    <name evidence="7" type="primary">Slc27a2_4</name>
    <name evidence="7" type="ORF">ATLROG_R14137</name>
</gene>
<name>A0A7L3X6S4_9GRUI</name>
<dbReference type="InterPro" id="IPR042099">
    <property type="entry name" value="ANL_N_sf"/>
</dbReference>
<comment type="catalytic activity">
    <reaction evidence="5">
        <text>tetracosanoate + ATP + CoA = tetracosanoyl-CoA + AMP + diphosphate</text>
        <dbReference type="Rhea" id="RHEA:33639"/>
        <dbReference type="ChEBI" id="CHEBI:30616"/>
        <dbReference type="ChEBI" id="CHEBI:31014"/>
        <dbReference type="ChEBI" id="CHEBI:33019"/>
        <dbReference type="ChEBI" id="CHEBI:57287"/>
        <dbReference type="ChEBI" id="CHEBI:65052"/>
        <dbReference type="ChEBI" id="CHEBI:456215"/>
    </reaction>
    <physiologicalReaction direction="left-to-right" evidence="5">
        <dbReference type="Rhea" id="RHEA:33640"/>
    </physiologicalReaction>
</comment>
<feature type="non-terminal residue" evidence="7">
    <location>
        <position position="119"/>
    </location>
</feature>
<evidence type="ECO:0000256" key="2">
    <source>
        <dbReference type="ARBA" id="ARBA00022598"/>
    </source>
</evidence>
<feature type="non-terminal residue" evidence="7">
    <location>
        <position position="1"/>
    </location>
</feature>
<accession>A0A7L3X6S4</accession>
<dbReference type="AlphaFoldDB" id="A0A7L3X6S4"/>
<dbReference type="GO" id="GO:0044539">
    <property type="term" value="P:long-chain fatty acid import into cell"/>
    <property type="evidence" value="ECO:0007669"/>
    <property type="project" value="TreeGrafter"/>
</dbReference>
<dbReference type="Proteomes" id="UP000518911">
    <property type="component" value="Unassembled WGS sequence"/>
</dbReference>